<accession>A0A9P5TWR4</accession>
<gene>
    <name evidence="1" type="ORF">BDP27DRAFT_561053</name>
</gene>
<proteinExistence type="predicted"/>
<comment type="caution">
    <text evidence="1">The sequence shown here is derived from an EMBL/GenBank/DDBJ whole genome shotgun (WGS) entry which is preliminary data.</text>
</comment>
<dbReference type="AlphaFoldDB" id="A0A9P5TWR4"/>
<organism evidence="1 2">
    <name type="scientific">Rhodocollybia butyracea</name>
    <dbReference type="NCBI Taxonomy" id="206335"/>
    <lineage>
        <taxon>Eukaryota</taxon>
        <taxon>Fungi</taxon>
        <taxon>Dikarya</taxon>
        <taxon>Basidiomycota</taxon>
        <taxon>Agaricomycotina</taxon>
        <taxon>Agaricomycetes</taxon>
        <taxon>Agaricomycetidae</taxon>
        <taxon>Agaricales</taxon>
        <taxon>Marasmiineae</taxon>
        <taxon>Omphalotaceae</taxon>
        <taxon>Rhodocollybia</taxon>
    </lineage>
</organism>
<evidence type="ECO:0000313" key="2">
    <source>
        <dbReference type="Proteomes" id="UP000772434"/>
    </source>
</evidence>
<name>A0A9P5TWR4_9AGAR</name>
<evidence type="ECO:0000313" key="1">
    <source>
        <dbReference type="EMBL" id="KAF9058650.1"/>
    </source>
</evidence>
<dbReference type="Proteomes" id="UP000772434">
    <property type="component" value="Unassembled WGS sequence"/>
</dbReference>
<evidence type="ECO:0008006" key="3">
    <source>
        <dbReference type="Google" id="ProtNLM"/>
    </source>
</evidence>
<sequence>MTLSFDSLPAEIYSCIIAQLDVHAAHQMILALTRAIPYSAIPRYELFRNIRIRRPGQVEELLERMKRDTIEINQRYKSPSEKEEAHYTSLSSYIQSFSLETFNTNASLVLDLLSLLPNLRELEIWIGPRKGTTRREFVLGIGRRRSN</sequence>
<protein>
    <recommendedName>
        <fullName evidence="3">F-box domain-containing protein</fullName>
    </recommendedName>
</protein>
<reference evidence="1" key="1">
    <citation type="submission" date="2020-11" db="EMBL/GenBank/DDBJ databases">
        <authorList>
            <consortium name="DOE Joint Genome Institute"/>
            <person name="Ahrendt S."/>
            <person name="Riley R."/>
            <person name="Andreopoulos W."/>
            <person name="Labutti K."/>
            <person name="Pangilinan J."/>
            <person name="Ruiz-Duenas F.J."/>
            <person name="Barrasa J.M."/>
            <person name="Sanchez-Garcia M."/>
            <person name="Camarero S."/>
            <person name="Miyauchi S."/>
            <person name="Serrano A."/>
            <person name="Linde D."/>
            <person name="Babiker R."/>
            <person name="Drula E."/>
            <person name="Ayuso-Fernandez I."/>
            <person name="Pacheco R."/>
            <person name="Padilla G."/>
            <person name="Ferreira P."/>
            <person name="Barriuso J."/>
            <person name="Kellner H."/>
            <person name="Castanera R."/>
            <person name="Alfaro M."/>
            <person name="Ramirez L."/>
            <person name="Pisabarro A.G."/>
            <person name="Kuo A."/>
            <person name="Tritt A."/>
            <person name="Lipzen A."/>
            <person name="He G."/>
            <person name="Yan M."/>
            <person name="Ng V."/>
            <person name="Cullen D."/>
            <person name="Martin F."/>
            <person name="Rosso M.-N."/>
            <person name="Henrissat B."/>
            <person name="Hibbett D."/>
            <person name="Martinez A.T."/>
            <person name="Grigoriev I.V."/>
        </authorList>
    </citation>
    <scope>NUCLEOTIDE SEQUENCE</scope>
    <source>
        <strain evidence="1">AH 40177</strain>
    </source>
</reference>
<dbReference type="EMBL" id="JADNRY010000360">
    <property type="protein sequence ID" value="KAF9058650.1"/>
    <property type="molecule type" value="Genomic_DNA"/>
</dbReference>
<dbReference type="OrthoDB" id="3353982at2759"/>
<keyword evidence="2" id="KW-1185">Reference proteome</keyword>